<dbReference type="PANTHER" id="PTHR35799">
    <property type="entry name" value="S-RIBOSYLHOMOCYSTEINE LYASE"/>
    <property type="match status" value="1"/>
</dbReference>
<reference evidence="15" key="1">
    <citation type="submission" date="2021-03" db="EMBL/GenBank/DDBJ databases">
        <title>Alkalibacter marinus sp. nov., isolated from tidal flat sediment.</title>
        <authorList>
            <person name="Namirimu T."/>
            <person name="Yang J.-A."/>
            <person name="Yang S.-H."/>
            <person name="Kim Y.-J."/>
            <person name="Kwon K.K."/>
        </authorList>
    </citation>
    <scope>NUCLEOTIDE SEQUENCE</scope>
    <source>
        <strain evidence="15">ES005</strain>
    </source>
</reference>
<dbReference type="EMBL" id="CP071444">
    <property type="protein sequence ID" value="QSX08970.1"/>
    <property type="molecule type" value="Genomic_DNA"/>
</dbReference>
<dbReference type="EC" id="4.4.1.21" evidence="4 14"/>
<evidence type="ECO:0000256" key="1">
    <source>
        <dbReference type="ARBA" id="ARBA00000297"/>
    </source>
</evidence>
<feature type="binding site" evidence="14">
    <location>
        <position position="57"/>
    </location>
    <ligand>
        <name>Fe cation</name>
        <dbReference type="ChEBI" id="CHEBI:24875"/>
    </ligand>
</feature>
<keyword evidence="9 14" id="KW-0408">Iron</keyword>
<dbReference type="NCBIfam" id="NF002604">
    <property type="entry name" value="PRK02260.1-4"/>
    <property type="match status" value="1"/>
</dbReference>
<dbReference type="HAMAP" id="MF_00091">
    <property type="entry name" value="LuxS"/>
    <property type="match status" value="1"/>
</dbReference>
<evidence type="ECO:0000256" key="7">
    <source>
        <dbReference type="ARBA" id="ARBA00022723"/>
    </source>
</evidence>
<comment type="catalytic activity">
    <reaction evidence="1 14">
        <text>S-(5-deoxy-D-ribos-5-yl)-L-homocysteine = (S)-4,5-dihydroxypentane-2,3-dione + L-homocysteine</text>
        <dbReference type="Rhea" id="RHEA:17753"/>
        <dbReference type="ChEBI" id="CHEBI:29484"/>
        <dbReference type="ChEBI" id="CHEBI:58195"/>
        <dbReference type="ChEBI" id="CHEBI:58199"/>
        <dbReference type="EC" id="4.4.1.21"/>
    </reaction>
</comment>
<dbReference type="Pfam" id="PF02664">
    <property type="entry name" value="LuxS"/>
    <property type="match status" value="1"/>
</dbReference>
<evidence type="ECO:0000256" key="9">
    <source>
        <dbReference type="ARBA" id="ARBA00023004"/>
    </source>
</evidence>
<evidence type="ECO:0000313" key="16">
    <source>
        <dbReference type="Proteomes" id="UP000663499"/>
    </source>
</evidence>
<dbReference type="InterPro" id="IPR011249">
    <property type="entry name" value="Metalloenz_LuxS/M16"/>
</dbReference>
<feature type="binding site" evidence="14">
    <location>
        <position position="124"/>
    </location>
    <ligand>
        <name>Fe cation</name>
        <dbReference type="ChEBI" id="CHEBI:24875"/>
    </ligand>
</feature>
<evidence type="ECO:0000256" key="12">
    <source>
        <dbReference type="ARBA" id="ARBA00030600"/>
    </source>
</evidence>
<organism evidence="15 16">
    <name type="scientific">Alkalibacter rhizosphaerae</name>
    <dbReference type="NCBI Taxonomy" id="2815577"/>
    <lineage>
        <taxon>Bacteria</taxon>
        <taxon>Bacillati</taxon>
        <taxon>Bacillota</taxon>
        <taxon>Clostridia</taxon>
        <taxon>Eubacteriales</taxon>
        <taxon>Eubacteriaceae</taxon>
        <taxon>Alkalibacter</taxon>
    </lineage>
</organism>
<dbReference type="GO" id="GO:0005506">
    <property type="term" value="F:iron ion binding"/>
    <property type="evidence" value="ECO:0007669"/>
    <property type="project" value="InterPro"/>
</dbReference>
<dbReference type="GO" id="GO:0009372">
    <property type="term" value="P:quorum sensing"/>
    <property type="evidence" value="ECO:0007669"/>
    <property type="project" value="UniProtKB-UniRule"/>
</dbReference>
<dbReference type="AlphaFoldDB" id="A0A974XHS2"/>
<name>A0A974XHS2_9FIRM</name>
<evidence type="ECO:0000256" key="14">
    <source>
        <dbReference type="HAMAP-Rule" id="MF_00091"/>
    </source>
</evidence>
<evidence type="ECO:0000256" key="6">
    <source>
        <dbReference type="ARBA" id="ARBA00022654"/>
    </source>
</evidence>
<proteinExistence type="inferred from homology"/>
<comment type="cofactor">
    <cofactor evidence="14">
        <name>Fe cation</name>
        <dbReference type="ChEBI" id="CHEBI:24875"/>
    </cofactor>
    <text evidence="14">Binds 1 Fe cation per subunit.</text>
</comment>
<dbReference type="SUPFAM" id="SSF63411">
    <property type="entry name" value="LuxS/MPP-like metallohydrolase"/>
    <property type="match status" value="1"/>
</dbReference>
<dbReference type="PANTHER" id="PTHR35799:SF1">
    <property type="entry name" value="S-RIBOSYLHOMOCYSTEINE LYASE"/>
    <property type="match status" value="1"/>
</dbReference>
<evidence type="ECO:0000313" key="15">
    <source>
        <dbReference type="EMBL" id="QSX08970.1"/>
    </source>
</evidence>
<dbReference type="KEGG" id="alka:J0B03_02560"/>
<protein>
    <recommendedName>
        <fullName evidence="5 14">S-ribosylhomocysteine lyase</fullName>
        <ecNumber evidence="4 14">4.4.1.21</ecNumber>
    </recommendedName>
    <alternativeName>
        <fullName evidence="12 14">AI-2 synthesis protein</fullName>
    </alternativeName>
    <alternativeName>
        <fullName evidence="13 14">Autoinducer-2 production protein LuxS</fullName>
    </alternativeName>
</protein>
<comment type="function">
    <text evidence="11 14">Involved in the synthesis of autoinducer 2 (AI-2) which is secreted by bacteria and is used to communicate both the cell density and the metabolic potential of the environment. The regulation of gene expression in response to changes in cell density is called quorum sensing. Catalyzes the transformation of S-ribosylhomocysteine (RHC) to homocysteine (HC) and 4,5-dihydroxy-2,3-pentadione (DPD).</text>
</comment>
<dbReference type="RefSeq" id="WP_207300311.1">
    <property type="nucleotide sequence ID" value="NZ_CP071444.1"/>
</dbReference>
<comment type="subunit">
    <text evidence="3 14">Homodimer.</text>
</comment>
<accession>A0A974XHS2</accession>
<dbReference type="InterPro" id="IPR037005">
    <property type="entry name" value="LuxS_sf"/>
</dbReference>
<dbReference type="Gene3D" id="3.30.1360.80">
    <property type="entry name" value="S-ribosylhomocysteinase (LuxS)"/>
    <property type="match status" value="1"/>
</dbReference>
<dbReference type="GO" id="GO:0043768">
    <property type="term" value="F:S-ribosylhomocysteine lyase activity"/>
    <property type="evidence" value="ECO:0007669"/>
    <property type="project" value="UniProtKB-UniRule"/>
</dbReference>
<keyword evidence="16" id="KW-1185">Reference proteome</keyword>
<evidence type="ECO:0000256" key="2">
    <source>
        <dbReference type="ARBA" id="ARBA00007311"/>
    </source>
</evidence>
<keyword evidence="6 14" id="KW-0673">Quorum sensing</keyword>
<evidence type="ECO:0000256" key="10">
    <source>
        <dbReference type="ARBA" id="ARBA00023239"/>
    </source>
</evidence>
<evidence type="ECO:0000256" key="8">
    <source>
        <dbReference type="ARBA" id="ARBA00022929"/>
    </source>
</evidence>
<evidence type="ECO:0000256" key="3">
    <source>
        <dbReference type="ARBA" id="ARBA00011738"/>
    </source>
</evidence>
<dbReference type="InterPro" id="IPR003815">
    <property type="entry name" value="S-ribosylhomocysteinase"/>
</dbReference>
<gene>
    <name evidence="14" type="primary">luxS</name>
    <name evidence="15" type="ORF">J0B03_02560</name>
</gene>
<dbReference type="PRINTS" id="PR01487">
    <property type="entry name" value="LUXSPROTEIN"/>
</dbReference>
<comment type="similarity">
    <text evidence="2 14">Belongs to the LuxS family.</text>
</comment>
<keyword evidence="8 14" id="KW-0071">Autoinducer synthesis</keyword>
<evidence type="ECO:0000256" key="5">
    <source>
        <dbReference type="ARBA" id="ARBA00015130"/>
    </source>
</evidence>
<evidence type="ECO:0000256" key="13">
    <source>
        <dbReference type="ARBA" id="ARBA00031777"/>
    </source>
</evidence>
<evidence type="ECO:0000256" key="11">
    <source>
        <dbReference type="ARBA" id="ARBA00024654"/>
    </source>
</evidence>
<evidence type="ECO:0000256" key="4">
    <source>
        <dbReference type="ARBA" id="ARBA00012240"/>
    </source>
</evidence>
<keyword evidence="7 14" id="KW-0479">Metal-binding</keyword>
<keyword evidence="10 14" id="KW-0456">Lyase</keyword>
<feature type="binding site" evidence="14">
    <location>
        <position position="53"/>
    </location>
    <ligand>
        <name>Fe cation</name>
        <dbReference type="ChEBI" id="CHEBI:24875"/>
    </ligand>
</feature>
<dbReference type="Proteomes" id="UP000663499">
    <property type="component" value="Chromosome"/>
</dbReference>
<sequence length="158" mass="18139">MKPIESFTIDHTKLYPGLYASRKDRYGDTTLTTFDLRMKKPNVEPVLGTDSVHALEHLGATYLRNHPDYASRIVYFGPMGCRTGFYLILEGNLESRDIVPLIIELFEFMAGYEQEIPGASEVECGNFRDMNLEDAKKEANDYLQLLKSIPEDRLHYPQ</sequence>